<sequence length="558" mass="60758">MLSASSLGSVALLSTVAILQSTSLQTGAAASSADPYQAVHWVEGGPFHWTSCFNSTAPDQAKFRCGYLDVPLDHTNKSDTRTARIATVLLQAGRSKSNRTVLFNPGGPGESGTGDLFEEADELVQYVNGTGADILAFDPRGVNMTTPQMSCYEDDAFRASYYFSASASRECRDPDAQMLLADSYNKALMQACRDRLGDLPRFVNTVAVAKDMDLIREALGEEETDALVFSYGTDLFITYSQLFPNRVGRVVLQAITDQPHQAKLDLLGIENSADVNDVFYKGFITNCVRVGPSRCPFANAVATVKKTDAASALNQTYWDLIHRLETNPFAAASSTFGPALITSQVALLFTYGSLYDTDDFPVLGQVLDDLNNGNGTSIIDEFIGGVYRDFMQGNKGVQGWPGVEVQKTTGYDATLLTTCADAAEHIQRDYQWWRNLSMTLYSQSRLGASANFDYIFACRHFDWDVTEVLTGPLNARLKHPMLLIGSAYDPTTPYFSAERMLDQLGQGNARLVQAHGFGHGAQLPNTCVIQLANAVFANGTLPSAAHTDCHPDTLPFDS</sequence>
<comment type="similarity">
    <text evidence="1">Belongs to the peptidase S33 family.</text>
</comment>
<dbReference type="Pfam" id="PF08386">
    <property type="entry name" value="Abhydrolase_4"/>
    <property type="match status" value="1"/>
</dbReference>
<evidence type="ECO:0000313" key="9">
    <source>
        <dbReference type="Proteomes" id="UP000836402"/>
    </source>
</evidence>
<dbReference type="Proteomes" id="UP000836402">
    <property type="component" value="Unassembled WGS sequence"/>
</dbReference>
<evidence type="ECO:0000256" key="1">
    <source>
        <dbReference type="ARBA" id="ARBA00010088"/>
    </source>
</evidence>
<dbReference type="PANTHER" id="PTHR43248">
    <property type="entry name" value="2-SUCCINYL-6-HYDROXY-2,4-CYCLOHEXADIENE-1-CARBOXYLATE SYNTHASE"/>
    <property type="match status" value="1"/>
</dbReference>
<feature type="chain" id="PRO_5044550301" description="AB hydrolase-1 domain-containing protein" evidence="3">
    <location>
        <begin position="22"/>
        <end position="558"/>
    </location>
</feature>
<gene>
    <name evidence="7" type="ORF">A4X03_0g1587</name>
    <name evidence="6" type="ORF">JKIAZH3_G6515</name>
</gene>
<dbReference type="GO" id="GO:0016787">
    <property type="term" value="F:hydrolase activity"/>
    <property type="evidence" value="ECO:0007669"/>
    <property type="project" value="UniProtKB-KW"/>
</dbReference>
<dbReference type="EMBL" id="CAJHJG010004063">
    <property type="protein sequence ID" value="CAD6938027.1"/>
    <property type="molecule type" value="Genomic_DNA"/>
</dbReference>
<evidence type="ECO:0008006" key="10">
    <source>
        <dbReference type="Google" id="ProtNLM"/>
    </source>
</evidence>
<dbReference type="InterPro" id="IPR051601">
    <property type="entry name" value="Serine_prot/Carboxylest_S33"/>
</dbReference>
<evidence type="ECO:0000256" key="2">
    <source>
        <dbReference type="ARBA" id="ARBA00022801"/>
    </source>
</evidence>
<dbReference type="AlphaFoldDB" id="A0A177VBR0"/>
<evidence type="ECO:0000259" key="4">
    <source>
        <dbReference type="Pfam" id="PF00561"/>
    </source>
</evidence>
<keyword evidence="9" id="KW-1185">Reference proteome</keyword>
<evidence type="ECO:0000313" key="8">
    <source>
        <dbReference type="Proteomes" id="UP000077671"/>
    </source>
</evidence>
<dbReference type="Proteomes" id="UP000077671">
    <property type="component" value="Unassembled WGS sequence"/>
</dbReference>
<evidence type="ECO:0000313" key="6">
    <source>
        <dbReference type="EMBL" id="CAD6938027.1"/>
    </source>
</evidence>
<feature type="domain" description="AB hydrolase-1" evidence="4">
    <location>
        <begin position="100"/>
        <end position="262"/>
    </location>
</feature>
<proteinExistence type="inferred from homology"/>
<dbReference type="SUPFAM" id="SSF53474">
    <property type="entry name" value="alpha/beta-Hydrolases"/>
    <property type="match status" value="1"/>
</dbReference>
<dbReference type="Pfam" id="PF00561">
    <property type="entry name" value="Abhydrolase_1"/>
    <property type="match status" value="1"/>
</dbReference>
<reference evidence="6" key="3">
    <citation type="submission" date="2020-10" db="EMBL/GenBank/DDBJ databases">
        <authorList>
            <person name="Sedaghatjoo S."/>
        </authorList>
    </citation>
    <scope>NUCLEOTIDE SEQUENCE</scope>
    <source>
        <strain evidence="6">AZH3</strain>
    </source>
</reference>
<feature type="domain" description="Peptidase S33 tripeptidyl aminopeptidase-like C-terminal" evidence="5">
    <location>
        <begin position="474"/>
        <end position="544"/>
    </location>
</feature>
<dbReference type="InterPro" id="IPR029058">
    <property type="entry name" value="AB_hydrolase_fold"/>
</dbReference>
<dbReference type="InterPro" id="IPR013595">
    <property type="entry name" value="Pept_S33_TAP-like_C"/>
</dbReference>
<evidence type="ECO:0000313" key="7">
    <source>
        <dbReference type="EMBL" id="KAE8263565.1"/>
    </source>
</evidence>
<evidence type="ECO:0000259" key="5">
    <source>
        <dbReference type="Pfam" id="PF08386"/>
    </source>
</evidence>
<comment type="caution">
    <text evidence="7">The sequence shown here is derived from an EMBL/GenBank/DDBJ whole genome shotgun (WGS) entry which is preliminary data.</text>
</comment>
<reference evidence="7" key="2">
    <citation type="journal article" date="2019" name="IMA Fungus">
        <title>Genome sequencing and comparison of five Tilletia species to identify candidate genes for the detection of regulated species infecting wheat.</title>
        <authorList>
            <person name="Nguyen H.D.T."/>
            <person name="Sultana T."/>
            <person name="Kesanakurti P."/>
            <person name="Hambleton S."/>
        </authorList>
    </citation>
    <scope>NUCLEOTIDE SEQUENCE</scope>
    <source>
        <strain evidence="7">DAOMC 238032</strain>
    </source>
</reference>
<dbReference type="InterPro" id="IPR000073">
    <property type="entry name" value="AB_hydrolase_1"/>
</dbReference>
<keyword evidence="3" id="KW-0732">Signal</keyword>
<dbReference type="PANTHER" id="PTHR43248:SF25">
    <property type="entry name" value="AB HYDROLASE-1 DOMAIN-CONTAINING PROTEIN-RELATED"/>
    <property type="match status" value="1"/>
</dbReference>
<evidence type="ECO:0000256" key="3">
    <source>
        <dbReference type="SAM" id="SignalP"/>
    </source>
</evidence>
<reference evidence="7" key="1">
    <citation type="submission" date="2016-04" db="EMBL/GenBank/DDBJ databases">
        <authorList>
            <person name="Nguyen H.D."/>
            <person name="Kesanakurti P."/>
            <person name="Cullis J."/>
            <person name="Levesque C.A."/>
            <person name="Hambleton S."/>
        </authorList>
    </citation>
    <scope>NUCLEOTIDE SEQUENCE</scope>
    <source>
        <strain evidence="7">DAOMC 238032</strain>
    </source>
</reference>
<dbReference type="Gene3D" id="3.40.50.1820">
    <property type="entry name" value="alpha/beta hydrolase"/>
    <property type="match status" value="2"/>
</dbReference>
<feature type="signal peptide" evidence="3">
    <location>
        <begin position="1"/>
        <end position="21"/>
    </location>
</feature>
<accession>A0A177VBR0</accession>
<name>A0A177VBR0_9BASI</name>
<dbReference type="EMBL" id="LWDD02000132">
    <property type="protein sequence ID" value="KAE8263565.1"/>
    <property type="molecule type" value="Genomic_DNA"/>
</dbReference>
<protein>
    <recommendedName>
        <fullName evidence="10">AB hydrolase-1 domain-containing protein</fullName>
    </recommendedName>
</protein>
<keyword evidence="2" id="KW-0378">Hydrolase</keyword>
<organism evidence="7 8">
    <name type="scientific">Tilletia caries</name>
    <name type="common">wheat bunt fungus</name>
    <dbReference type="NCBI Taxonomy" id="13290"/>
    <lineage>
        <taxon>Eukaryota</taxon>
        <taxon>Fungi</taxon>
        <taxon>Dikarya</taxon>
        <taxon>Basidiomycota</taxon>
        <taxon>Ustilaginomycotina</taxon>
        <taxon>Exobasidiomycetes</taxon>
        <taxon>Tilletiales</taxon>
        <taxon>Tilletiaceae</taxon>
        <taxon>Tilletia</taxon>
    </lineage>
</organism>